<dbReference type="PIRSF" id="PIRSF002825">
    <property type="entry name" value="CfbpA"/>
    <property type="match status" value="1"/>
</dbReference>
<protein>
    <submittedName>
        <fullName evidence="2">Putative binding protein component of ABC iron transporter</fullName>
    </submittedName>
</protein>
<keyword evidence="3" id="KW-1185">Reference proteome</keyword>
<dbReference type="InterPro" id="IPR026045">
    <property type="entry name" value="Ferric-bd"/>
</dbReference>
<dbReference type="Proteomes" id="UP000317429">
    <property type="component" value="Chromosome"/>
</dbReference>
<dbReference type="EMBL" id="CP036291">
    <property type="protein sequence ID" value="QDU86936.1"/>
    <property type="molecule type" value="Genomic_DNA"/>
</dbReference>
<dbReference type="SUPFAM" id="SSF53850">
    <property type="entry name" value="Periplasmic binding protein-like II"/>
    <property type="match status" value="1"/>
</dbReference>
<dbReference type="OrthoDB" id="9791045at2"/>
<evidence type="ECO:0000256" key="1">
    <source>
        <dbReference type="ARBA" id="ARBA00022729"/>
    </source>
</evidence>
<dbReference type="Gene3D" id="3.40.190.10">
    <property type="entry name" value="Periplasmic binding protein-like II"/>
    <property type="match status" value="2"/>
</dbReference>
<proteinExistence type="predicted"/>
<evidence type="ECO:0000313" key="3">
    <source>
        <dbReference type="Proteomes" id="UP000317429"/>
    </source>
</evidence>
<dbReference type="AlphaFoldDB" id="A0A518D638"/>
<reference evidence="2 3" key="1">
    <citation type="submission" date="2019-02" db="EMBL/GenBank/DDBJ databases">
        <title>Deep-cultivation of Planctomycetes and their phenomic and genomic characterization uncovers novel biology.</title>
        <authorList>
            <person name="Wiegand S."/>
            <person name="Jogler M."/>
            <person name="Boedeker C."/>
            <person name="Pinto D."/>
            <person name="Vollmers J."/>
            <person name="Rivas-Marin E."/>
            <person name="Kohn T."/>
            <person name="Peeters S.H."/>
            <person name="Heuer A."/>
            <person name="Rast P."/>
            <person name="Oberbeckmann S."/>
            <person name="Bunk B."/>
            <person name="Jeske O."/>
            <person name="Meyerdierks A."/>
            <person name="Storesund J.E."/>
            <person name="Kallscheuer N."/>
            <person name="Luecker S."/>
            <person name="Lage O.M."/>
            <person name="Pohl T."/>
            <person name="Merkel B.J."/>
            <person name="Hornburger P."/>
            <person name="Mueller R.-W."/>
            <person name="Bruemmer F."/>
            <person name="Labrenz M."/>
            <person name="Spormann A.M."/>
            <person name="Op den Camp H."/>
            <person name="Overmann J."/>
            <person name="Amann R."/>
            <person name="Jetten M.S.M."/>
            <person name="Mascher T."/>
            <person name="Medema M.H."/>
            <person name="Devos D.P."/>
            <person name="Kaster A.-K."/>
            <person name="Ovreas L."/>
            <person name="Rohde M."/>
            <person name="Galperin M.Y."/>
            <person name="Jogler C."/>
        </authorList>
    </citation>
    <scope>NUCLEOTIDE SEQUENCE [LARGE SCALE GENOMIC DNA]</scope>
    <source>
        <strain evidence="2 3">Pla175</strain>
    </source>
</reference>
<keyword evidence="1" id="KW-0732">Signal</keyword>
<accession>A0A518D638</accession>
<dbReference type="PANTHER" id="PTHR30006:SF24">
    <property type="entry name" value="SLL0237 PROTEIN"/>
    <property type="match status" value="1"/>
</dbReference>
<dbReference type="CDD" id="cd13518">
    <property type="entry name" value="PBP2_Fe3_thiamine_like"/>
    <property type="match status" value="1"/>
</dbReference>
<dbReference type="Pfam" id="PF13343">
    <property type="entry name" value="SBP_bac_6"/>
    <property type="match status" value="1"/>
</dbReference>
<name>A0A518D638_9BACT</name>
<dbReference type="KEGG" id="pnd:Pla175_02900"/>
<gene>
    <name evidence="2" type="ORF">Pla175_02900</name>
</gene>
<sequence length="338" mass="37063">MFRWIPLIALLPLVGCETPPTQPQKVVVYAALDQEFSEPIFAAFTRQTGIEVDARFDTESTKTTGLVQAIIAERDRPRCDLFWNNEALHTLRLEKLGMLRPYAPAHGADFPAQYRAADGAWHGLAARARVLLVNTNIVPEARRPTSVNDLIDPQWYDKAGVAKPLFGTTATHAAVLWDKLGEERAKEFFDRVQQNCRVMAGNKQVAQAVASGALAFGLTDTDDAIIEVEAGAPVAIVYPDQADDELGTLFIPNTLALIKDSEHPREAEALVDFLLSPEVEDRLAMGRGAQIPLNKNSKEKPRVKTPADVKAMEVDFTQAAKSWDAAAAYLAVTFAGKK</sequence>
<evidence type="ECO:0000313" key="2">
    <source>
        <dbReference type="EMBL" id="QDU86936.1"/>
    </source>
</evidence>
<organism evidence="2 3">
    <name type="scientific">Pirellulimonas nuda</name>
    <dbReference type="NCBI Taxonomy" id="2528009"/>
    <lineage>
        <taxon>Bacteria</taxon>
        <taxon>Pseudomonadati</taxon>
        <taxon>Planctomycetota</taxon>
        <taxon>Planctomycetia</taxon>
        <taxon>Pirellulales</taxon>
        <taxon>Lacipirellulaceae</taxon>
        <taxon>Pirellulimonas</taxon>
    </lineage>
</organism>
<dbReference type="PANTHER" id="PTHR30006">
    <property type="entry name" value="THIAMINE-BINDING PERIPLASMIC PROTEIN-RELATED"/>
    <property type="match status" value="1"/>
</dbReference>
<dbReference type="RefSeq" id="WP_145280619.1">
    <property type="nucleotide sequence ID" value="NZ_CP036291.1"/>
</dbReference>